<dbReference type="AlphaFoldDB" id="A0A059SLC6"/>
<protein>
    <submittedName>
        <fullName evidence="5">50S ribosomal protein S18</fullName>
    </submittedName>
</protein>
<evidence type="ECO:0000256" key="1">
    <source>
        <dbReference type="ARBA" id="ARBA00005589"/>
    </source>
</evidence>
<dbReference type="EMBL" id="KF438023">
    <property type="protein sequence ID" value="AGY61439.1"/>
    <property type="molecule type" value="Genomic_DNA"/>
</dbReference>
<reference evidence="5 6" key="1">
    <citation type="journal article" date="2014" name="BMC Genomics">
        <title>Nucleomorph and plastid genome sequences of the chlorarachniophyte Lotharella oceanica: convergent reductive evolution and frequent recombination in nucleomorph-bearing algae.</title>
        <authorList>
            <person name="Tanifuji G."/>
            <person name="Onodera N.T."/>
            <person name="Brown M.W."/>
            <person name="Curtis B.A."/>
            <person name="Roger A.J."/>
            <person name="Ka-Shu Wong G."/>
            <person name="Melkonian M."/>
            <person name="Archibald J.M."/>
        </authorList>
    </citation>
    <scope>NUCLEOTIDE SEQUENCE [LARGE SCALE GENOMIC DNA]</scope>
    <source>
        <strain evidence="5 6">CCMP622</strain>
    </source>
</reference>
<dbReference type="GO" id="GO:0006412">
    <property type="term" value="P:translation"/>
    <property type="evidence" value="ECO:0007669"/>
    <property type="project" value="InterPro"/>
</dbReference>
<geneLocation type="plastid" evidence="5"/>
<sequence>MTKSIKNQFSKKSDFLNYKNSNSLKRYVSVEGKIFPKFITTLIPKNQRKLSKAIKTARIVGLLKFLNN</sequence>
<dbReference type="InterPro" id="IPR001648">
    <property type="entry name" value="Ribosomal_bS18"/>
</dbReference>
<evidence type="ECO:0000256" key="2">
    <source>
        <dbReference type="ARBA" id="ARBA00022980"/>
    </source>
</evidence>
<evidence type="ECO:0000256" key="3">
    <source>
        <dbReference type="ARBA" id="ARBA00023274"/>
    </source>
</evidence>
<dbReference type="NCBIfam" id="TIGR00165">
    <property type="entry name" value="S18"/>
    <property type="match status" value="1"/>
</dbReference>
<evidence type="ECO:0000313" key="5">
    <source>
        <dbReference type="EMBL" id="AGY61439.1"/>
    </source>
</evidence>
<gene>
    <name evidence="5" type="primary">rps18</name>
    <name evidence="5" type="ORF">M951_p74</name>
</gene>
<dbReference type="GO" id="GO:0003735">
    <property type="term" value="F:structural constituent of ribosome"/>
    <property type="evidence" value="ECO:0007669"/>
    <property type="project" value="InterPro"/>
</dbReference>
<evidence type="ECO:0000313" key="6">
    <source>
        <dbReference type="Proteomes" id="UP000243670"/>
    </source>
</evidence>
<keyword evidence="3 4" id="KW-0687">Ribonucleoprotein</keyword>
<dbReference type="InterPro" id="IPR036870">
    <property type="entry name" value="Ribosomal_bS18_sf"/>
</dbReference>
<dbReference type="Pfam" id="PF01084">
    <property type="entry name" value="Ribosomal_S18"/>
    <property type="match status" value="1"/>
</dbReference>
<dbReference type="Gene3D" id="4.10.640.10">
    <property type="entry name" value="Ribosomal protein S18"/>
    <property type="match status" value="1"/>
</dbReference>
<dbReference type="SUPFAM" id="SSF46911">
    <property type="entry name" value="Ribosomal protein S18"/>
    <property type="match status" value="1"/>
</dbReference>
<organism evidence="5 6">
    <name type="scientific">Lotharella oceanica</name>
    <dbReference type="NCBI Taxonomy" id="641309"/>
    <lineage>
        <taxon>Eukaryota</taxon>
        <taxon>Sar</taxon>
        <taxon>Rhizaria</taxon>
        <taxon>Cercozoa</taxon>
        <taxon>Chlorarachniophyceae</taxon>
        <taxon>Lotharella</taxon>
    </lineage>
</organism>
<keyword evidence="2 4" id="KW-0689">Ribosomal protein</keyword>
<dbReference type="GO" id="GO:0005763">
    <property type="term" value="C:mitochondrial small ribosomal subunit"/>
    <property type="evidence" value="ECO:0007669"/>
    <property type="project" value="TreeGrafter"/>
</dbReference>
<keyword evidence="5" id="KW-0934">Plastid</keyword>
<comment type="similarity">
    <text evidence="1 4">Belongs to the bacterial ribosomal protein bS18 family.</text>
</comment>
<dbReference type="PANTHER" id="PTHR13479">
    <property type="entry name" value="30S RIBOSOMAL PROTEIN S18"/>
    <property type="match status" value="1"/>
</dbReference>
<dbReference type="GO" id="GO:0070181">
    <property type="term" value="F:small ribosomal subunit rRNA binding"/>
    <property type="evidence" value="ECO:0007669"/>
    <property type="project" value="TreeGrafter"/>
</dbReference>
<dbReference type="PANTHER" id="PTHR13479:SF40">
    <property type="entry name" value="SMALL RIBOSOMAL SUBUNIT PROTEIN BS18M"/>
    <property type="match status" value="1"/>
</dbReference>
<name>A0A059SLC6_9EUKA</name>
<evidence type="ECO:0000256" key="4">
    <source>
        <dbReference type="RuleBase" id="RU003910"/>
    </source>
</evidence>
<dbReference type="PRINTS" id="PR00974">
    <property type="entry name" value="RIBOSOMALS18"/>
</dbReference>
<accession>A0A059SLC6</accession>
<proteinExistence type="inferred from homology"/>
<dbReference type="Proteomes" id="UP000243670">
    <property type="component" value="Plastid Pltd"/>
</dbReference>